<evidence type="ECO:0000313" key="4">
    <source>
        <dbReference type="Proteomes" id="UP000028834"/>
    </source>
</evidence>
<reference evidence="3 4" key="1">
    <citation type="submission" date="2014-05" db="EMBL/GenBank/DDBJ databases">
        <authorList>
            <person name="Sibley D."/>
            <person name="Venepally P."/>
            <person name="Karamycheva S."/>
            <person name="Hadjithomas M."/>
            <person name="Khan A."/>
            <person name="Brunk B."/>
            <person name="Roos D."/>
            <person name="Caler E."/>
            <person name="Lorenzi H."/>
        </authorList>
    </citation>
    <scope>NUCLEOTIDE SEQUENCE [LARGE SCALE GENOMIC DNA]</scope>
    <source>
        <strain evidence="3 4">RUB</strain>
    </source>
</reference>
<feature type="compositionally biased region" description="Gly residues" evidence="1">
    <location>
        <begin position="422"/>
        <end position="434"/>
    </location>
</feature>
<feature type="region of interest" description="Disordered" evidence="1">
    <location>
        <begin position="105"/>
        <end position="528"/>
    </location>
</feature>
<dbReference type="VEuPathDB" id="ToxoDB:TGRUB_315820"/>
<keyword evidence="2" id="KW-0472">Membrane</keyword>
<proteinExistence type="predicted"/>
<feature type="compositionally biased region" description="Basic and acidic residues" evidence="1">
    <location>
        <begin position="409"/>
        <end position="419"/>
    </location>
</feature>
<sequence>MRLRPSSLSSSHSSSLPPSYSMRLSQAHRSSSPHSSLPSPASTRCPLPSFHLLVSPYRLSLSSYRLSLLLPSLVLVSLLCSPSLYPLLPPSVSAAPTLSPLQTFDSRESSLKAGGSPERERQEVYSHRAEERKDVSSLFQGETVPRSEETAESRDRNDGDTSGFLSSLSAARPEGGNEERNKAIQHGFSDDEAEDQEGQLASPGEKENTEVQDSPLFRKGHEKLGDAPETRETHGRGEERRASRESNRNTSLVAPGRVRPQGRREAFRLPQKSAQPNRRHLRGAHGASRAAEESERRTREEAGKKSGIETQRGGVSTVVSRDTADGGTPVHLTATGQRSARNRDGETARGALRLRAPTSREGAGAPWSGDASGEEERSEERSEERNEERGRAGGGTRQSLEAAVSQASELKEGQDRLRELGTVGGEAGQRGGAGERPVEAAERVEESREKQGGEGEGDWEEASEEVRRAGDEDGKDQRGGERDEKKANLNLLASSAPQARERDTGTGEDGGDKAKTSDEETEEEGPSSLVFLALGSGATFFVFSWLLIKQREKMKRERYTRLAQLFES</sequence>
<feature type="compositionally biased region" description="Basic and acidic residues" evidence="1">
    <location>
        <begin position="145"/>
        <end position="159"/>
    </location>
</feature>
<evidence type="ECO:0000256" key="1">
    <source>
        <dbReference type="SAM" id="MobiDB-lite"/>
    </source>
</evidence>
<feature type="compositionally biased region" description="Basic and acidic residues" evidence="1">
    <location>
        <begin position="290"/>
        <end position="307"/>
    </location>
</feature>
<keyword evidence="2 3" id="KW-0812">Transmembrane</keyword>
<gene>
    <name evidence="3" type="ORF">TGRUB_315820</name>
</gene>
<feature type="compositionally biased region" description="Basic and acidic residues" evidence="1">
    <location>
        <begin position="117"/>
        <end position="135"/>
    </location>
</feature>
<accession>A0A086MBX1</accession>
<organism evidence="3 4">
    <name type="scientific">Toxoplasma gondii RUB</name>
    <dbReference type="NCBI Taxonomy" id="935652"/>
    <lineage>
        <taxon>Eukaryota</taxon>
        <taxon>Sar</taxon>
        <taxon>Alveolata</taxon>
        <taxon>Apicomplexa</taxon>
        <taxon>Conoidasida</taxon>
        <taxon>Coccidia</taxon>
        <taxon>Eucoccidiorida</taxon>
        <taxon>Eimeriorina</taxon>
        <taxon>Sarcocystidae</taxon>
        <taxon>Toxoplasma</taxon>
    </lineage>
</organism>
<keyword evidence="2" id="KW-1133">Transmembrane helix</keyword>
<evidence type="ECO:0000313" key="3">
    <source>
        <dbReference type="EMBL" id="KFG66389.1"/>
    </source>
</evidence>
<name>A0A086MBX1_TOXGO</name>
<feature type="compositionally biased region" description="Basic and acidic residues" evidence="1">
    <location>
        <begin position="499"/>
        <end position="518"/>
    </location>
</feature>
<dbReference type="EMBL" id="AFYV02000020">
    <property type="protein sequence ID" value="KFG66389.1"/>
    <property type="molecule type" value="Genomic_DNA"/>
</dbReference>
<feature type="compositionally biased region" description="Basic and acidic residues" evidence="1">
    <location>
        <begin position="436"/>
        <end position="453"/>
    </location>
</feature>
<dbReference type="OrthoDB" id="10472383at2759"/>
<dbReference type="Proteomes" id="UP000028834">
    <property type="component" value="Unassembled WGS sequence"/>
</dbReference>
<evidence type="ECO:0000256" key="2">
    <source>
        <dbReference type="SAM" id="Phobius"/>
    </source>
</evidence>
<protein>
    <submittedName>
        <fullName evidence="3">Putative transmembrane protein</fullName>
    </submittedName>
</protein>
<feature type="transmembrane region" description="Helical" evidence="2">
    <location>
        <begin position="529"/>
        <end position="548"/>
    </location>
</feature>
<dbReference type="AlphaFoldDB" id="A0A086MBX1"/>
<feature type="compositionally biased region" description="Basic and acidic residues" evidence="1">
    <location>
        <begin position="464"/>
        <end position="487"/>
    </location>
</feature>
<comment type="caution">
    <text evidence="3">The sequence shown here is derived from an EMBL/GenBank/DDBJ whole genome shotgun (WGS) entry which is preliminary data.</text>
</comment>
<feature type="compositionally biased region" description="Basic and acidic residues" evidence="1">
    <location>
        <begin position="222"/>
        <end position="247"/>
    </location>
</feature>
<feature type="compositionally biased region" description="Basic and acidic residues" evidence="1">
    <location>
        <begin position="374"/>
        <end position="391"/>
    </location>
</feature>
<feature type="region of interest" description="Disordered" evidence="1">
    <location>
        <begin position="1"/>
        <end position="40"/>
    </location>
</feature>